<feature type="non-terminal residue" evidence="1">
    <location>
        <position position="73"/>
    </location>
</feature>
<reference evidence="1 2" key="1">
    <citation type="journal article" date="2014" name="Am. J. Bot.">
        <title>Genome assembly and annotation for red clover (Trifolium pratense; Fabaceae).</title>
        <authorList>
            <person name="Istvanek J."/>
            <person name="Jaros M."/>
            <person name="Krenek A."/>
            <person name="Repkova J."/>
        </authorList>
    </citation>
    <scope>NUCLEOTIDE SEQUENCE [LARGE SCALE GENOMIC DNA]</scope>
    <source>
        <strain evidence="2">cv. Tatra</strain>
        <tissue evidence="1">Young leaves</tissue>
    </source>
</reference>
<dbReference type="AlphaFoldDB" id="A0A2K3K657"/>
<sequence length="73" mass="8162">MKFAKDINRLLKEILDISDRKAIYGIANIQTTQQEPVPLLDIQESGIENEIIVEHDENSGSTQAAAASFSYRL</sequence>
<dbReference type="EMBL" id="ASHM01143594">
    <property type="protein sequence ID" value="PNX61773.1"/>
    <property type="molecule type" value="Genomic_DNA"/>
</dbReference>
<dbReference type="ExpressionAtlas" id="A0A2K3K657">
    <property type="expression patterns" value="baseline"/>
</dbReference>
<name>A0A2K3K657_TRIPR</name>
<organism evidence="1 2">
    <name type="scientific">Trifolium pratense</name>
    <name type="common">Red clover</name>
    <dbReference type="NCBI Taxonomy" id="57577"/>
    <lineage>
        <taxon>Eukaryota</taxon>
        <taxon>Viridiplantae</taxon>
        <taxon>Streptophyta</taxon>
        <taxon>Embryophyta</taxon>
        <taxon>Tracheophyta</taxon>
        <taxon>Spermatophyta</taxon>
        <taxon>Magnoliopsida</taxon>
        <taxon>eudicotyledons</taxon>
        <taxon>Gunneridae</taxon>
        <taxon>Pentapetalae</taxon>
        <taxon>rosids</taxon>
        <taxon>fabids</taxon>
        <taxon>Fabales</taxon>
        <taxon>Fabaceae</taxon>
        <taxon>Papilionoideae</taxon>
        <taxon>50 kb inversion clade</taxon>
        <taxon>NPAAA clade</taxon>
        <taxon>Hologalegina</taxon>
        <taxon>IRL clade</taxon>
        <taxon>Trifolieae</taxon>
        <taxon>Trifolium</taxon>
    </lineage>
</organism>
<accession>A0A2K3K657</accession>
<gene>
    <name evidence="1" type="ORF">L195_g060828</name>
</gene>
<dbReference type="Proteomes" id="UP000236291">
    <property type="component" value="Unassembled WGS sequence"/>
</dbReference>
<protein>
    <submittedName>
        <fullName evidence="1">Uncharacterized protein</fullName>
    </submittedName>
</protein>
<comment type="caution">
    <text evidence="1">The sequence shown here is derived from an EMBL/GenBank/DDBJ whole genome shotgun (WGS) entry which is preliminary data.</text>
</comment>
<evidence type="ECO:0000313" key="2">
    <source>
        <dbReference type="Proteomes" id="UP000236291"/>
    </source>
</evidence>
<proteinExistence type="predicted"/>
<reference evidence="1 2" key="2">
    <citation type="journal article" date="2017" name="Front. Plant Sci.">
        <title>Gene Classification and Mining of Molecular Markers Useful in Red Clover (Trifolium pratense) Breeding.</title>
        <authorList>
            <person name="Istvanek J."/>
            <person name="Dluhosova J."/>
            <person name="Dluhos P."/>
            <person name="Patkova L."/>
            <person name="Nedelnik J."/>
            <person name="Repkova J."/>
        </authorList>
    </citation>
    <scope>NUCLEOTIDE SEQUENCE [LARGE SCALE GENOMIC DNA]</scope>
    <source>
        <strain evidence="2">cv. Tatra</strain>
        <tissue evidence="1">Young leaves</tissue>
    </source>
</reference>
<evidence type="ECO:0000313" key="1">
    <source>
        <dbReference type="EMBL" id="PNX61773.1"/>
    </source>
</evidence>